<evidence type="ECO:0000256" key="5">
    <source>
        <dbReference type="SAM" id="Phobius"/>
    </source>
</evidence>
<sequence>MLALILGAGTLNVLFNVAAVPMIEEFGWTLADFTNGASFATVAAGVSALMVGILVSRFGPRIPTVPISLAFGGAVILLATANGSVAYWCVLCILLGAVAGASTPVAHVTVVTAWFSDRRGIALGLLAVGSALGTILMPPIATAIEATYGWRGVYIAVGALCVIIPPAVYAFVTRLPAGTVMQQAAGADAAVTSSIRSVTRLRQFWLLLGGILLVSTALFGLLSQVFPIAASQGYEPETAALLLSSLAVSSLVVHGIVGFLLDRLYAPGIAVVLFALGGVGTVLLFTSATLPLSFLGAILVGVAFGAEGDVASYIVGRYFPLGAYARVVGLVFFVLTIGGAIGMFLIGQLYVATGGYTVPMTVLTSLVGAGIVCFLCFGRYTFRLDGTKADEATEKEPSLSPAGL</sequence>
<feature type="transmembrane region" description="Helical" evidence="5">
    <location>
        <begin position="238"/>
        <end position="261"/>
    </location>
</feature>
<evidence type="ECO:0000256" key="4">
    <source>
        <dbReference type="ARBA" id="ARBA00023136"/>
    </source>
</evidence>
<organism evidence="7 8">
    <name type="scientific">Herbiconiux oxytropis</name>
    <dbReference type="NCBI Taxonomy" id="2970915"/>
    <lineage>
        <taxon>Bacteria</taxon>
        <taxon>Bacillati</taxon>
        <taxon>Actinomycetota</taxon>
        <taxon>Actinomycetes</taxon>
        <taxon>Micrococcales</taxon>
        <taxon>Microbacteriaceae</taxon>
        <taxon>Herbiconiux</taxon>
    </lineage>
</organism>
<dbReference type="Pfam" id="PF07690">
    <property type="entry name" value="MFS_1"/>
    <property type="match status" value="1"/>
</dbReference>
<keyword evidence="4 5" id="KW-0472">Membrane</keyword>
<dbReference type="RefSeq" id="WP_259529380.1">
    <property type="nucleotide sequence ID" value="NZ_JANLCK010000006.1"/>
</dbReference>
<dbReference type="InterPro" id="IPR050327">
    <property type="entry name" value="Proton-linked_MCT"/>
</dbReference>
<dbReference type="InterPro" id="IPR011701">
    <property type="entry name" value="MFS"/>
</dbReference>
<feature type="transmembrane region" description="Helical" evidence="5">
    <location>
        <begin position="327"/>
        <end position="350"/>
    </location>
</feature>
<dbReference type="Proteomes" id="UP001165587">
    <property type="component" value="Unassembled WGS sequence"/>
</dbReference>
<feature type="transmembrane region" description="Helical" evidence="5">
    <location>
        <begin position="268"/>
        <end position="288"/>
    </location>
</feature>
<feature type="transmembrane region" description="Helical" evidence="5">
    <location>
        <begin position="153"/>
        <end position="172"/>
    </location>
</feature>
<keyword evidence="3 5" id="KW-1133">Transmembrane helix</keyword>
<feature type="transmembrane region" description="Helical" evidence="5">
    <location>
        <begin position="356"/>
        <end position="378"/>
    </location>
</feature>
<evidence type="ECO:0000256" key="2">
    <source>
        <dbReference type="ARBA" id="ARBA00022692"/>
    </source>
</evidence>
<comment type="subcellular location">
    <subcellularLocation>
        <location evidence="1">Cell membrane</location>
        <topology evidence="1">Multi-pass membrane protein</topology>
    </subcellularLocation>
</comment>
<dbReference type="PANTHER" id="PTHR11360:SF284">
    <property type="entry name" value="EG:103B4.3 PROTEIN-RELATED"/>
    <property type="match status" value="1"/>
</dbReference>
<evidence type="ECO:0000256" key="3">
    <source>
        <dbReference type="ARBA" id="ARBA00022989"/>
    </source>
</evidence>
<keyword evidence="2 5" id="KW-0812">Transmembrane</keyword>
<accession>A0AA42BUZ6</accession>
<proteinExistence type="predicted"/>
<dbReference type="InterPro" id="IPR036259">
    <property type="entry name" value="MFS_trans_sf"/>
</dbReference>
<evidence type="ECO:0000259" key="6">
    <source>
        <dbReference type="PROSITE" id="PS50850"/>
    </source>
</evidence>
<evidence type="ECO:0000313" key="8">
    <source>
        <dbReference type="Proteomes" id="UP001165587"/>
    </source>
</evidence>
<evidence type="ECO:0000313" key="7">
    <source>
        <dbReference type="EMBL" id="MCS5726696.1"/>
    </source>
</evidence>
<feature type="transmembrane region" description="Helical" evidence="5">
    <location>
        <begin position="204"/>
        <end position="226"/>
    </location>
</feature>
<gene>
    <name evidence="7" type="ORF">N1028_12410</name>
</gene>
<dbReference type="InterPro" id="IPR020846">
    <property type="entry name" value="MFS_dom"/>
</dbReference>
<keyword evidence="8" id="KW-1185">Reference proteome</keyword>
<dbReference type="PROSITE" id="PS50850">
    <property type="entry name" value="MFS"/>
    <property type="match status" value="1"/>
</dbReference>
<reference evidence="7" key="1">
    <citation type="submission" date="2022-08" db="EMBL/GenBank/DDBJ databases">
        <authorList>
            <person name="Deng Y."/>
            <person name="Han X.-F."/>
            <person name="Zhang Y.-Q."/>
        </authorList>
    </citation>
    <scope>NUCLEOTIDE SEQUENCE</scope>
    <source>
        <strain evidence="7">CPCC 203407</strain>
    </source>
</reference>
<feature type="domain" description="Major facilitator superfamily (MFS) profile" evidence="6">
    <location>
        <begin position="1"/>
        <end position="382"/>
    </location>
</feature>
<dbReference type="Gene3D" id="1.20.1250.20">
    <property type="entry name" value="MFS general substrate transporter like domains"/>
    <property type="match status" value="2"/>
</dbReference>
<evidence type="ECO:0000256" key="1">
    <source>
        <dbReference type="ARBA" id="ARBA00004651"/>
    </source>
</evidence>
<feature type="transmembrane region" description="Helical" evidence="5">
    <location>
        <begin position="35"/>
        <end position="55"/>
    </location>
</feature>
<name>A0AA42BUZ6_9MICO</name>
<dbReference type="PANTHER" id="PTHR11360">
    <property type="entry name" value="MONOCARBOXYLATE TRANSPORTER"/>
    <property type="match status" value="1"/>
</dbReference>
<dbReference type="GO" id="GO:0005886">
    <property type="term" value="C:plasma membrane"/>
    <property type="evidence" value="ECO:0007669"/>
    <property type="project" value="UniProtKB-SubCell"/>
</dbReference>
<dbReference type="GO" id="GO:0022857">
    <property type="term" value="F:transmembrane transporter activity"/>
    <property type="evidence" value="ECO:0007669"/>
    <property type="project" value="InterPro"/>
</dbReference>
<feature type="transmembrane region" description="Helical" evidence="5">
    <location>
        <begin position="62"/>
        <end position="79"/>
    </location>
</feature>
<feature type="transmembrane region" description="Helical" evidence="5">
    <location>
        <begin position="121"/>
        <end position="141"/>
    </location>
</feature>
<feature type="transmembrane region" description="Helical" evidence="5">
    <location>
        <begin position="85"/>
        <end position="114"/>
    </location>
</feature>
<protein>
    <submittedName>
        <fullName evidence="7">MFS transporter</fullName>
    </submittedName>
</protein>
<dbReference type="SUPFAM" id="SSF103473">
    <property type="entry name" value="MFS general substrate transporter"/>
    <property type="match status" value="1"/>
</dbReference>
<dbReference type="EMBL" id="JANLCK010000006">
    <property type="protein sequence ID" value="MCS5726696.1"/>
    <property type="molecule type" value="Genomic_DNA"/>
</dbReference>
<feature type="transmembrane region" description="Helical" evidence="5">
    <location>
        <begin position="294"/>
        <end position="315"/>
    </location>
</feature>
<comment type="caution">
    <text evidence="7">The sequence shown here is derived from an EMBL/GenBank/DDBJ whole genome shotgun (WGS) entry which is preliminary data.</text>
</comment>
<dbReference type="AlphaFoldDB" id="A0AA42BUZ6"/>